<dbReference type="AlphaFoldDB" id="A0A183JPZ3"/>
<organism evidence="3">
    <name type="scientific">Schistosoma curassoni</name>
    <dbReference type="NCBI Taxonomy" id="6186"/>
    <lineage>
        <taxon>Eukaryota</taxon>
        <taxon>Metazoa</taxon>
        <taxon>Spiralia</taxon>
        <taxon>Lophotrochozoa</taxon>
        <taxon>Platyhelminthes</taxon>
        <taxon>Trematoda</taxon>
        <taxon>Digenea</taxon>
        <taxon>Strigeidida</taxon>
        <taxon>Schistosomatoidea</taxon>
        <taxon>Schistosomatidae</taxon>
        <taxon>Schistosoma</taxon>
    </lineage>
</organism>
<keyword evidence="2" id="KW-1185">Reference proteome</keyword>
<protein>
    <submittedName>
        <fullName evidence="3">Reverse transcriptase domain-containing protein</fullName>
    </submittedName>
</protein>
<dbReference type="Proteomes" id="UP000279833">
    <property type="component" value="Unassembled WGS sequence"/>
</dbReference>
<evidence type="ECO:0000313" key="3">
    <source>
        <dbReference type="WBParaSite" id="SCUD_0000478001-mRNA-1"/>
    </source>
</evidence>
<reference evidence="3" key="1">
    <citation type="submission" date="2016-06" db="UniProtKB">
        <authorList>
            <consortium name="WormBaseParasite"/>
        </authorList>
    </citation>
    <scope>IDENTIFICATION</scope>
</reference>
<sequence>MKGSVDARLRDQQTGFTKDRLCTDRIATLRIIVEQSIEWNSSLYTNFVDFEKVFDSVDRGTFSNTMVYLRKPSTS</sequence>
<evidence type="ECO:0000313" key="1">
    <source>
        <dbReference type="EMBL" id="VDO90912.1"/>
    </source>
</evidence>
<evidence type="ECO:0000313" key="2">
    <source>
        <dbReference type="Proteomes" id="UP000279833"/>
    </source>
</evidence>
<accession>A0A183JPZ3</accession>
<reference evidence="1 2" key="2">
    <citation type="submission" date="2018-11" db="EMBL/GenBank/DDBJ databases">
        <authorList>
            <consortium name="Pathogen Informatics"/>
        </authorList>
    </citation>
    <scope>NUCLEOTIDE SEQUENCE [LARGE SCALE GENOMIC DNA]</scope>
    <source>
        <strain evidence="1">Dakar</strain>
        <strain evidence="2">Dakar, Senegal</strain>
    </source>
</reference>
<gene>
    <name evidence="1" type="ORF">SCUD_LOCUS4780</name>
</gene>
<proteinExistence type="predicted"/>
<dbReference type="WBParaSite" id="SCUD_0000478001-mRNA-1">
    <property type="protein sequence ID" value="SCUD_0000478001-mRNA-1"/>
    <property type="gene ID" value="SCUD_0000478001"/>
</dbReference>
<name>A0A183JPZ3_9TREM</name>
<dbReference type="EMBL" id="UZAK01006774">
    <property type="protein sequence ID" value="VDO90912.1"/>
    <property type="molecule type" value="Genomic_DNA"/>
</dbReference>